<feature type="domain" description="T2SS protein K second SAM-like" evidence="3">
    <location>
        <begin position="228"/>
        <end position="287"/>
    </location>
</feature>
<proteinExistence type="inferred from homology"/>
<keyword evidence="1" id="KW-0813">Transport</keyword>
<evidence type="ECO:0000313" key="6">
    <source>
        <dbReference type="Proteomes" id="UP001596495"/>
    </source>
</evidence>
<dbReference type="Proteomes" id="UP001596495">
    <property type="component" value="Unassembled WGS sequence"/>
</dbReference>
<keyword evidence="6" id="KW-1185">Reference proteome</keyword>
<gene>
    <name evidence="5" type="primary">gspK</name>
    <name evidence="5" type="ORF">ACFQNJ_09815</name>
</gene>
<comment type="subcellular location">
    <subcellularLocation>
        <location evidence="1">Cell inner membrane</location>
    </subcellularLocation>
</comment>
<dbReference type="PIRSF" id="PIRSF002786">
    <property type="entry name" value="XcpX"/>
    <property type="match status" value="1"/>
</dbReference>
<evidence type="ECO:0000313" key="5">
    <source>
        <dbReference type="EMBL" id="MFC7434808.1"/>
    </source>
</evidence>
<dbReference type="Pfam" id="PF21687">
    <property type="entry name" value="T2SSK_1st"/>
    <property type="match status" value="1"/>
</dbReference>
<dbReference type="PANTHER" id="PTHR38831:SF1">
    <property type="entry name" value="TYPE II SECRETION SYSTEM PROTEIN K-RELATED"/>
    <property type="match status" value="1"/>
</dbReference>
<dbReference type="InterPro" id="IPR005628">
    <property type="entry name" value="GspK"/>
</dbReference>
<comment type="caution">
    <text evidence="5">The sequence shown here is derived from an EMBL/GenBank/DDBJ whole genome shotgun (WGS) entry which is preliminary data.</text>
</comment>
<keyword evidence="1" id="KW-0997">Cell inner membrane</keyword>
<keyword evidence="1" id="KW-0472">Membrane</keyword>
<dbReference type="SUPFAM" id="SSF81585">
    <property type="entry name" value="PsbU/PolX domain-like"/>
    <property type="match status" value="1"/>
</dbReference>
<organism evidence="5 6">
    <name type="scientific">Hydrogenophaga bisanensis</name>
    <dbReference type="NCBI Taxonomy" id="439611"/>
    <lineage>
        <taxon>Bacteria</taxon>
        <taxon>Pseudomonadati</taxon>
        <taxon>Pseudomonadota</taxon>
        <taxon>Betaproteobacteria</taxon>
        <taxon>Burkholderiales</taxon>
        <taxon>Comamonadaceae</taxon>
        <taxon>Hydrogenophaga</taxon>
    </lineage>
</organism>
<evidence type="ECO:0000256" key="2">
    <source>
        <dbReference type="SAM" id="MobiDB-lite"/>
    </source>
</evidence>
<dbReference type="NCBIfam" id="NF037980">
    <property type="entry name" value="T2SS_GspK"/>
    <property type="match status" value="1"/>
</dbReference>
<dbReference type="InterPro" id="IPR049031">
    <property type="entry name" value="T2SSK_SAM-like_1st"/>
</dbReference>
<feature type="region of interest" description="Disordered" evidence="2">
    <location>
        <begin position="323"/>
        <end position="342"/>
    </location>
</feature>
<dbReference type="EMBL" id="JBHTBX010000005">
    <property type="protein sequence ID" value="MFC7434808.1"/>
    <property type="molecule type" value="Genomic_DNA"/>
</dbReference>
<evidence type="ECO:0000259" key="3">
    <source>
        <dbReference type="Pfam" id="PF03934"/>
    </source>
</evidence>
<dbReference type="Gene3D" id="1.10.150.320">
    <property type="entry name" value="Photosystem II 12 kDa extrinsic protein"/>
    <property type="match status" value="1"/>
</dbReference>
<comment type="similarity">
    <text evidence="1">Belongs to the GSP K family.</text>
</comment>
<dbReference type="RefSeq" id="WP_382256582.1">
    <property type="nucleotide sequence ID" value="NZ_JBHTBX010000005.1"/>
</dbReference>
<dbReference type="InterPro" id="IPR045584">
    <property type="entry name" value="Pilin-like"/>
</dbReference>
<dbReference type="Pfam" id="PF03934">
    <property type="entry name" value="T2SSK"/>
    <property type="match status" value="1"/>
</dbReference>
<dbReference type="Gene3D" id="3.30.1300.30">
    <property type="entry name" value="GSPII I/J protein-like"/>
    <property type="match status" value="1"/>
</dbReference>
<accession>A0ABW2R9P6</accession>
<sequence>MTPSGATPPRWRQQGAALLLAMLTVTLVATLAAAAAWQQWRSIEIEMAERQRSQASWILTGALDWSRLILREDARGNRNSGNADHLAEPWAMPLEESRLSTFLAADRNNNADDVMEAFLSGRIMDLQGRLNFRNLLAAAGSGKAPTLSPSDMAAFRRLYASLNLPVEELEAAVQLLLASMRQAEEDAKPSPSPLMPQRFEQLSWLGISPESLRVLTPHVTLLPANTRVNLNTASAEVLAATLEGVETGLARQLVAQREATPFTSLDDVRRYLPESLQEAVNSERHDVRSQYFEIHGRLRLGDTVIEEKSVVVRSGLQVSVRWRQRSSRLDRPPGRISGQARQ</sequence>
<keyword evidence="1" id="KW-1003">Cell membrane</keyword>
<evidence type="ECO:0000256" key="1">
    <source>
        <dbReference type="PIRNR" id="PIRNR002786"/>
    </source>
</evidence>
<feature type="domain" description="T2SS protein K first SAM-like" evidence="4">
    <location>
        <begin position="128"/>
        <end position="224"/>
    </location>
</feature>
<name>A0ABW2R9P6_9BURK</name>
<evidence type="ECO:0000259" key="4">
    <source>
        <dbReference type="Pfam" id="PF21687"/>
    </source>
</evidence>
<dbReference type="PANTHER" id="PTHR38831">
    <property type="entry name" value="TYPE II SECRETION SYSTEM PROTEIN K"/>
    <property type="match status" value="1"/>
</dbReference>
<protein>
    <recommendedName>
        <fullName evidence="1">Type II secretion system protein K</fullName>
    </recommendedName>
</protein>
<reference evidence="6" key="1">
    <citation type="journal article" date="2019" name="Int. J. Syst. Evol. Microbiol.">
        <title>The Global Catalogue of Microorganisms (GCM) 10K type strain sequencing project: providing services to taxonomists for standard genome sequencing and annotation.</title>
        <authorList>
            <consortium name="The Broad Institute Genomics Platform"/>
            <consortium name="The Broad Institute Genome Sequencing Center for Infectious Disease"/>
            <person name="Wu L."/>
            <person name="Ma J."/>
        </authorList>
    </citation>
    <scope>NUCLEOTIDE SEQUENCE [LARGE SCALE GENOMIC DNA]</scope>
    <source>
        <strain evidence="6">CCUG 54518</strain>
    </source>
</reference>
<dbReference type="SUPFAM" id="SSF54523">
    <property type="entry name" value="Pili subunits"/>
    <property type="match status" value="1"/>
</dbReference>
<dbReference type="InterPro" id="IPR049179">
    <property type="entry name" value="T2SSK_SAM-like_2nd"/>
</dbReference>